<feature type="compositionally biased region" description="Basic and acidic residues" evidence="1">
    <location>
        <begin position="488"/>
        <end position="502"/>
    </location>
</feature>
<dbReference type="GeneID" id="102196518"/>
<name>A0A9Y6M8Q7_9CICH</name>
<evidence type="ECO:0000256" key="1">
    <source>
        <dbReference type="SAM" id="MobiDB-lite"/>
    </source>
</evidence>
<feature type="region of interest" description="Disordered" evidence="1">
    <location>
        <begin position="176"/>
        <end position="197"/>
    </location>
</feature>
<evidence type="ECO:0000313" key="3">
    <source>
        <dbReference type="RefSeq" id="XP_013765072.1"/>
    </source>
</evidence>
<feature type="region of interest" description="Disordered" evidence="1">
    <location>
        <begin position="488"/>
        <end position="521"/>
    </location>
</feature>
<dbReference type="RefSeq" id="XP_013765072.1">
    <property type="nucleotide sequence ID" value="XM_013909618.1"/>
</dbReference>
<protein>
    <submittedName>
        <fullName evidence="3">Uncharacterized protein LOC102196518 isoform X1</fullName>
    </submittedName>
</protein>
<accession>A0A9Y6M8Q7</accession>
<sequence>MQPGVLRRSQLLDSLKAYLSNKERLQPIIGLGCITECVKAGAWSTEALYVCGACVCRLSKADMRNHILGSLHRFNYIKTWHPHLVSKWQESSDLSKQAWPLMEMAKKLEEKEGPGDIQLLEVEDGVYQRMETSSENDAVTLIGSLRDAQGETESYPETTALHYPTESQRTVVFAQNQPTRSKKSFKADTNSEHTSSFPDDYTGTKTLIGLDCVVEYRSEDGCSYCFLCHCCRIKSNKKDITEHLTSPSHLINYLMETHPEEVTAELKDKPHLLQSLAKKVERETGRGELKVVHVPENLCALLTGKNYHWCIKMLQSGWKGADIKQKEIDAKGLSMNQTSAEGMSEKCTLMTSKRKKRVKAKRETVFNVSLPITKGLLLMKRMSFSSKSLPPSATSPPFNLDLTSSPGSEIVELDCDGLSSELNHAETSPLQHSPCDGGPETGGYTPEGNFTIPHFQNRDGYVSDGVHVSQSEDLTGRNDYVYWERRENRHHDDQEKSAEISSKKWYKPAAEDKNGTREQGLREEARIDAGPHYYQQHFQNSHMPCDNASLQTGSVSGYYDVWGHLGPYINSAGVNMLTQSVDPCVYSGSIAHYTALTNDCAQAAPHNYGIPTTSCEASQGQRGWMSYPSYNTGSLANPGQHFLPPVCSSVTDWSLTHSYAFSQPSKPQCAASQTDLYFS</sequence>
<keyword evidence="2" id="KW-1185">Reference proteome</keyword>
<organism evidence="2 3">
    <name type="scientific">Pundamilia nyererei</name>
    <dbReference type="NCBI Taxonomy" id="303518"/>
    <lineage>
        <taxon>Eukaryota</taxon>
        <taxon>Metazoa</taxon>
        <taxon>Chordata</taxon>
        <taxon>Craniata</taxon>
        <taxon>Vertebrata</taxon>
        <taxon>Euteleostomi</taxon>
        <taxon>Actinopterygii</taxon>
        <taxon>Neopterygii</taxon>
        <taxon>Teleostei</taxon>
        <taxon>Neoteleostei</taxon>
        <taxon>Acanthomorphata</taxon>
        <taxon>Ovalentaria</taxon>
        <taxon>Cichlomorphae</taxon>
        <taxon>Cichliformes</taxon>
        <taxon>Cichlidae</taxon>
        <taxon>African cichlids</taxon>
        <taxon>Pseudocrenilabrinae</taxon>
        <taxon>Haplochromini</taxon>
        <taxon>Pundamilia</taxon>
    </lineage>
</organism>
<reference evidence="3" key="1">
    <citation type="submission" date="2025-08" db="UniProtKB">
        <authorList>
            <consortium name="RefSeq"/>
        </authorList>
    </citation>
    <scope>IDENTIFICATION</scope>
</reference>
<gene>
    <name evidence="3" type="primary">LOC102196518</name>
</gene>
<feature type="region of interest" description="Disordered" evidence="1">
    <location>
        <begin position="426"/>
        <end position="446"/>
    </location>
</feature>
<feature type="compositionally biased region" description="Basic and acidic residues" evidence="1">
    <location>
        <begin position="509"/>
        <end position="521"/>
    </location>
</feature>
<proteinExistence type="predicted"/>
<evidence type="ECO:0000313" key="2">
    <source>
        <dbReference type="Proteomes" id="UP000695023"/>
    </source>
</evidence>
<dbReference type="AlphaFoldDB" id="A0A9Y6M8Q7"/>
<dbReference type="Proteomes" id="UP000695023">
    <property type="component" value="Unplaced"/>
</dbReference>